<organism evidence="2 3">
    <name type="scientific">Cutaneotrichosporon oleaginosum</name>
    <dbReference type="NCBI Taxonomy" id="879819"/>
    <lineage>
        <taxon>Eukaryota</taxon>
        <taxon>Fungi</taxon>
        <taxon>Dikarya</taxon>
        <taxon>Basidiomycota</taxon>
        <taxon>Agaricomycotina</taxon>
        <taxon>Tremellomycetes</taxon>
        <taxon>Trichosporonales</taxon>
        <taxon>Trichosporonaceae</taxon>
        <taxon>Cutaneotrichosporon</taxon>
    </lineage>
</organism>
<accession>A0A0J0XDV6</accession>
<keyword evidence="3" id="KW-1185">Reference proteome</keyword>
<dbReference type="Proteomes" id="UP000053611">
    <property type="component" value="Unassembled WGS sequence"/>
</dbReference>
<sequence length="172" mass="18360">MGENEGDLQVQVGMLPSRIETHIPAGGWNSHARVPVSPRDREMRATTGATGDDATTRRRDDERDERGENAGSVDWRCSRRVDHLHAPAPVTLHYFAVTSSRCQVCPAQVLSLEAGSVPAAKPPTRMVFFRKQGLPFRGPRPSGPGSGAGAGAALDFHLARFSSASAASVATM</sequence>
<dbReference type="EMBL" id="KQ087264">
    <property type="protein sequence ID" value="KLT39285.1"/>
    <property type="molecule type" value="Genomic_DNA"/>
</dbReference>
<gene>
    <name evidence="2" type="ORF">CC85DRAFT_199640</name>
</gene>
<reference evidence="2 3" key="1">
    <citation type="submission" date="2015-03" db="EMBL/GenBank/DDBJ databases">
        <title>Genomics and transcriptomics of the oil-accumulating basidiomycete yeast T. oleaginosus allow insights into substrate utilization and the diverse evolutionary trajectories of mating systems in fungi.</title>
        <authorList>
            <consortium name="DOE Joint Genome Institute"/>
            <person name="Kourist R."/>
            <person name="Kracht O."/>
            <person name="Bracharz F."/>
            <person name="Lipzen A."/>
            <person name="Nolan M."/>
            <person name="Ohm R."/>
            <person name="Grigoriev I."/>
            <person name="Sun S."/>
            <person name="Heitman J."/>
            <person name="Bruck T."/>
            <person name="Nowrousian M."/>
        </authorList>
    </citation>
    <scope>NUCLEOTIDE SEQUENCE [LARGE SCALE GENOMIC DNA]</scope>
    <source>
        <strain evidence="2 3">IBC0246</strain>
    </source>
</reference>
<evidence type="ECO:0000313" key="2">
    <source>
        <dbReference type="EMBL" id="KLT39285.1"/>
    </source>
</evidence>
<dbReference type="AlphaFoldDB" id="A0A0J0XDV6"/>
<feature type="region of interest" description="Disordered" evidence="1">
    <location>
        <begin position="21"/>
        <end position="71"/>
    </location>
</feature>
<name>A0A0J0XDV6_9TREE</name>
<dbReference type="GeneID" id="28980482"/>
<evidence type="ECO:0000313" key="3">
    <source>
        <dbReference type="Proteomes" id="UP000053611"/>
    </source>
</evidence>
<evidence type="ECO:0000256" key="1">
    <source>
        <dbReference type="SAM" id="MobiDB-lite"/>
    </source>
</evidence>
<feature type="compositionally biased region" description="Basic and acidic residues" evidence="1">
    <location>
        <begin position="54"/>
        <end position="68"/>
    </location>
</feature>
<dbReference type="RefSeq" id="XP_018275776.1">
    <property type="nucleotide sequence ID" value="XM_018419879.1"/>
</dbReference>
<protein>
    <submittedName>
        <fullName evidence="2">Uncharacterized protein</fullName>
    </submittedName>
</protein>
<proteinExistence type="predicted"/>